<accession>A0A1G6L792</accession>
<dbReference type="Gene3D" id="3.40.50.1820">
    <property type="entry name" value="alpha/beta hydrolase"/>
    <property type="match status" value="1"/>
</dbReference>
<sequence length="604" mass="64733">MSNEPILLLLHGVGKGDPGGEWQATCSAALTRLGYPDLENVRVIAPQYAHALKGVDEPQPLPAVTAKQLSLEAARSNRRAFQQRMGAVERRLPRSDRGQNRLGSDAVTSTAVEFFPSFKAAKNYLEEPAIRAQVLHRVLSRLPESGRLIIVGHSLGSVIAADLLRYLPVWIEVAGMVTIGSPLAHGTFDVDKVRESLEEPPTNLAWWVNFWNPNDLVAAQRGVSSVVPWMTDFQIGTKKVLRAAHAATEYLNNDAVASAVGFALFGSRSSEIAVVDKGADIPLDETERLTVLALRYAYLMLLELQGDQREKFAGALREVQSDAVDEIRARNVSEYRAMPAAVAHLAFDMSDPRSTVPVPLEISHIPKDEAANLLTVLAASNVVRPFEIVLSRKIRQKAMEALTTEMGLGRQYGTDVFTAAERAHEALNGSSGVNWIKVGALSAGAAAIVLATGGLALAAAPGLAGAAVITSALASFGPGGMIGGLVSAGALVTAGGSGITYGLASSGTSAEALEEVVVRWMATAILRQLQHLEPDPTVWITLAEIEIEVRRHHERLGAFSDESAPALKELKRKLDTVERALKYLTDNNLASNVLSDTPDQQVLV</sequence>
<gene>
    <name evidence="1" type="ORF">SAMN05216410_1782</name>
</gene>
<protein>
    <submittedName>
        <fullName evidence="1">Alpha/beta hydrolase family protein</fullName>
    </submittedName>
</protein>
<dbReference type="EMBL" id="FMYH01000002">
    <property type="protein sequence ID" value="SDC39120.1"/>
    <property type="molecule type" value="Genomic_DNA"/>
</dbReference>
<dbReference type="GO" id="GO:0016787">
    <property type="term" value="F:hydrolase activity"/>
    <property type="evidence" value="ECO:0007669"/>
    <property type="project" value="UniProtKB-KW"/>
</dbReference>
<dbReference type="Proteomes" id="UP000199039">
    <property type="component" value="Unassembled WGS sequence"/>
</dbReference>
<dbReference type="InterPro" id="IPR029058">
    <property type="entry name" value="AB_hydrolase_fold"/>
</dbReference>
<keyword evidence="2" id="KW-1185">Reference proteome</keyword>
<dbReference type="OrthoDB" id="3483116at2"/>
<dbReference type="SUPFAM" id="SSF53474">
    <property type="entry name" value="alpha/beta-Hydrolases"/>
    <property type="match status" value="1"/>
</dbReference>
<keyword evidence="1" id="KW-0378">Hydrolase</keyword>
<proteinExistence type="predicted"/>
<name>A0A1G6L792_9MICO</name>
<dbReference type="STRING" id="1814289.SAMN05216410_1782"/>
<evidence type="ECO:0000313" key="2">
    <source>
        <dbReference type="Proteomes" id="UP000199039"/>
    </source>
</evidence>
<reference evidence="1 2" key="1">
    <citation type="submission" date="2016-09" db="EMBL/GenBank/DDBJ databases">
        <authorList>
            <person name="Capua I."/>
            <person name="De Benedictis P."/>
            <person name="Joannis T."/>
            <person name="Lombin L.H."/>
            <person name="Cattoli G."/>
        </authorList>
    </citation>
    <scope>NUCLEOTIDE SEQUENCE [LARGE SCALE GENOMIC DNA]</scope>
    <source>
        <strain evidence="1 2">ISLP-3</strain>
    </source>
</reference>
<organism evidence="1 2">
    <name type="scientific">Sanguibacter gelidistatuariae</name>
    <dbReference type="NCBI Taxonomy" id="1814289"/>
    <lineage>
        <taxon>Bacteria</taxon>
        <taxon>Bacillati</taxon>
        <taxon>Actinomycetota</taxon>
        <taxon>Actinomycetes</taxon>
        <taxon>Micrococcales</taxon>
        <taxon>Sanguibacteraceae</taxon>
        <taxon>Sanguibacter</taxon>
    </lineage>
</organism>
<dbReference type="AlphaFoldDB" id="A0A1G6L792"/>
<evidence type="ECO:0000313" key="1">
    <source>
        <dbReference type="EMBL" id="SDC39120.1"/>
    </source>
</evidence>